<dbReference type="RefSeq" id="WP_205356120.1">
    <property type="nucleotide sequence ID" value="NZ_JADKYB010000003.1"/>
</dbReference>
<dbReference type="InterPro" id="IPR029058">
    <property type="entry name" value="AB_hydrolase_fold"/>
</dbReference>
<protein>
    <submittedName>
        <fullName evidence="2">Alpha/beta fold hydrolase</fullName>
    </submittedName>
</protein>
<dbReference type="InterPro" id="IPR000073">
    <property type="entry name" value="AB_hydrolase_1"/>
</dbReference>
<feature type="domain" description="AB hydrolase-1" evidence="1">
    <location>
        <begin position="28"/>
        <end position="252"/>
    </location>
</feature>
<sequence length="269" mass="28605">MNRHSKTTGSGQVSIETYLDGENNDLDVVILPSYGRDGGEDFDVFTAALVAAGYRVLRPQPRGTAGSTGPMSGVTIGDLGDDVAGVIDRLGHGPAVVLGHAYGNFVARTVATDHPGTVRAVVLAAASTRAVPPEIDNAPFRAGDLTLSDEERLAALRLAFFAPGHDASVWLSGWYPRTLAMQRAAVTGIDIGRYWGAGQAPILEILADSDPFHPRSQWDDLRTQFGERVTSAVVEDAGHALFPEQPAAVADAAITYLRAMTRPNRRTTT</sequence>
<dbReference type="Pfam" id="PF12697">
    <property type="entry name" value="Abhydrolase_6"/>
    <property type="match status" value="1"/>
</dbReference>
<name>A0ABS2TLP2_9ACTN</name>
<proteinExistence type="predicted"/>
<dbReference type="Gene3D" id="3.40.50.1820">
    <property type="entry name" value="alpha/beta hydrolase"/>
    <property type="match status" value="1"/>
</dbReference>
<dbReference type="EMBL" id="JADKYB010000003">
    <property type="protein sequence ID" value="MBM9504254.1"/>
    <property type="molecule type" value="Genomic_DNA"/>
</dbReference>
<accession>A0ABS2TLP2</accession>
<evidence type="ECO:0000259" key="1">
    <source>
        <dbReference type="Pfam" id="PF12697"/>
    </source>
</evidence>
<dbReference type="GO" id="GO:0016787">
    <property type="term" value="F:hydrolase activity"/>
    <property type="evidence" value="ECO:0007669"/>
    <property type="project" value="UniProtKB-KW"/>
</dbReference>
<dbReference type="PANTHER" id="PTHR43798">
    <property type="entry name" value="MONOACYLGLYCEROL LIPASE"/>
    <property type="match status" value="1"/>
</dbReference>
<evidence type="ECO:0000313" key="3">
    <source>
        <dbReference type="Proteomes" id="UP000749040"/>
    </source>
</evidence>
<keyword evidence="2" id="KW-0378">Hydrolase</keyword>
<reference evidence="2 3" key="1">
    <citation type="submission" date="2021-01" db="EMBL/GenBank/DDBJ databases">
        <title>Streptomyces acididurans sp. nov., isolated from a peat swamp forest soil.</title>
        <authorList>
            <person name="Chantavorakit T."/>
            <person name="Duangmal K."/>
        </authorList>
    </citation>
    <scope>NUCLEOTIDE SEQUENCE [LARGE SCALE GENOMIC DNA]</scope>
    <source>
        <strain evidence="2 3">KK5PA1</strain>
    </source>
</reference>
<gene>
    <name evidence="2" type="ORF">ITX44_06845</name>
</gene>
<organism evidence="2 3">
    <name type="scientific">Actinacidiphila acididurans</name>
    <dbReference type="NCBI Taxonomy" id="2784346"/>
    <lineage>
        <taxon>Bacteria</taxon>
        <taxon>Bacillati</taxon>
        <taxon>Actinomycetota</taxon>
        <taxon>Actinomycetes</taxon>
        <taxon>Kitasatosporales</taxon>
        <taxon>Streptomycetaceae</taxon>
        <taxon>Actinacidiphila</taxon>
    </lineage>
</organism>
<dbReference type="InterPro" id="IPR050266">
    <property type="entry name" value="AB_hydrolase_sf"/>
</dbReference>
<comment type="caution">
    <text evidence="2">The sequence shown here is derived from an EMBL/GenBank/DDBJ whole genome shotgun (WGS) entry which is preliminary data.</text>
</comment>
<dbReference type="SUPFAM" id="SSF53474">
    <property type="entry name" value="alpha/beta-Hydrolases"/>
    <property type="match status" value="1"/>
</dbReference>
<dbReference type="PANTHER" id="PTHR43798:SF33">
    <property type="entry name" value="HYDROLASE, PUTATIVE (AFU_ORTHOLOGUE AFUA_2G14860)-RELATED"/>
    <property type="match status" value="1"/>
</dbReference>
<evidence type="ECO:0000313" key="2">
    <source>
        <dbReference type="EMBL" id="MBM9504254.1"/>
    </source>
</evidence>
<dbReference type="Proteomes" id="UP000749040">
    <property type="component" value="Unassembled WGS sequence"/>
</dbReference>
<keyword evidence="3" id="KW-1185">Reference proteome</keyword>